<evidence type="ECO:0000259" key="2">
    <source>
        <dbReference type="Pfam" id="PF20068"/>
    </source>
</evidence>
<evidence type="ECO:0000313" key="3">
    <source>
        <dbReference type="EMBL" id="MTE14317.1"/>
    </source>
</evidence>
<comment type="caution">
    <text evidence="3">The sequence shown here is derived from an EMBL/GenBank/DDBJ whole genome shotgun (WGS) entry which is preliminary data.</text>
</comment>
<dbReference type="Pfam" id="PF20068">
    <property type="entry name" value="Amphi-Trp"/>
    <property type="match status" value="1"/>
</dbReference>
<organism evidence="3 4">
    <name type="scientific">Nocardia aurantiaca</name>
    <dbReference type="NCBI Taxonomy" id="2675850"/>
    <lineage>
        <taxon>Bacteria</taxon>
        <taxon>Bacillati</taxon>
        <taxon>Actinomycetota</taxon>
        <taxon>Actinomycetes</taxon>
        <taxon>Mycobacteriales</taxon>
        <taxon>Nocardiaceae</taxon>
        <taxon>Nocardia</taxon>
    </lineage>
</organism>
<feature type="domain" description="Amphi-Trp" evidence="2">
    <location>
        <begin position="4"/>
        <end position="65"/>
    </location>
</feature>
<feature type="region of interest" description="Disordered" evidence="1">
    <location>
        <begin position="77"/>
        <end position="109"/>
    </location>
</feature>
<gene>
    <name evidence="3" type="ORF">GLP40_16300</name>
</gene>
<dbReference type="InterPro" id="IPR027598">
    <property type="entry name" value="Amphi-Trp_dom"/>
</dbReference>
<feature type="compositionally biased region" description="Acidic residues" evidence="1">
    <location>
        <begin position="95"/>
        <end position="109"/>
    </location>
</feature>
<dbReference type="AlphaFoldDB" id="A0A6I3KXB1"/>
<keyword evidence="4" id="KW-1185">Reference proteome</keyword>
<dbReference type="Proteomes" id="UP000432464">
    <property type="component" value="Unassembled WGS sequence"/>
</dbReference>
<proteinExistence type="predicted"/>
<feature type="compositionally biased region" description="Basic and acidic residues" evidence="1">
    <location>
        <begin position="77"/>
        <end position="94"/>
    </location>
</feature>
<reference evidence="3 4" key="1">
    <citation type="submission" date="2019-11" db="EMBL/GenBank/DDBJ databases">
        <title>Nocardia sp. nov. CT2-14 isolated from soil.</title>
        <authorList>
            <person name="Kanchanasin P."/>
            <person name="Tanasupawat S."/>
            <person name="Yuki M."/>
            <person name="Kudo T."/>
        </authorList>
    </citation>
    <scope>NUCLEOTIDE SEQUENCE [LARGE SCALE GENOMIC DNA]</scope>
    <source>
        <strain evidence="3 4">CT2-14</strain>
    </source>
</reference>
<evidence type="ECO:0000313" key="4">
    <source>
        <dbReference type="Proteomes" id="UP000432464"/>
    </source>
</evidence>
<sequence>MTHHKIHEEHRTLDRAELADRLRRVADELDSGSVITYGGDGTTGTLALPDKLHGELEITSAKHDGHIKLVARLHFTEPKSENATRAEALDRTDTDETDADEWEADDPYA</sequence>
<dbReference type="RefSeq" id="WP_154788777.1">
    <property type="nucleotide sequence ID" value="NZ_WMBB01000007.1"/>
</dbReference>
<evidence type="ECO:0000256" key="1">
    <source>
        <dbReference type="SAM" id="MobiDB-lite"/>
    </source>
</evidence>
<name>A0A6I3KXB1_9NOCA</name>
<dbReference type="EMBL" id="WMBB01000007">
    <property type="protein sequence ID" value="MTE14317.1"/>
    <property type="molecule type" value="Genomic_DNA"/>
</dbReference>
<protein>
    <recommendedName>
        <fullName evidence="2">Amphi-Trp domain-containing protein</fullName>
    </recommendedName>
</protein>
<accession>A0A6I3KXB1</accession>